<dbReference type="SUPFAM" id="SSF47370">
    <property type="entry name" value="Bromodomain"/>
    <property type="match status" value="1"/>
</dbReference>
<feature type="compositionally biased region" description="Polar residues" evidence="3">
    <location>
        <begin position="338"/>
        <end position="348"/>
    </location>
</feature>
<feature type="region of interest" description="Disordered" evidence="3">
    <location>
        <begin position="188"/>
        <end position="207"/>
    </location>
</feature>
<dbReference type="InterPro" id="IPR001487">
    <property type="entry name" value="Bromodomain"/>
</dbReference>
<feature type="compositionally biased region" description="Basic residues" evidence="3">
    <location>
        <begin position="1"/>
        <end position="19"/>
    </location>
</feature>
<dbReference type="AlphaFoldDB" id="A0A9D5HCX1"/>
<accession>A0A9D5HCX1</accession>
<feature type="region of interest" description="Disordered" evidence="3">
    <location>
        <begin position="338"/>
        <end position="371"/>
    </location>
</feature>
<evidence type="ECO:0000313" key="5">
    <source>
        <dbReference type="EMBL" id="KAJ0972136.1"/>
    </source>
</evidence>
<feature type="region of interest" description="Disordered" evidence="3">
    <location>
        <begin position="392"/>
        <end position="466"/>
    </location>
</feature>
<dbReference type="PANTHER" id="PTHR47809:SF2">
    <property type="entry name" value="DNA-BINDING BROMODOMAIN-CONTAINING PROTEIN"/>
    <property type="match status" value="1"/>
</dbReference>
<feature type="domain" description="Bromo" evidence="4">
    <location>
        <begin position="241"/>
        <end position="314"/>
    </location>
</feature>
<evidence type="ECO:0000256" key="3">
    <source>
        <dbReference type="SAM" id="MobiDB-lite"/>
    </source>
</evidence>
<organism evidence="5 6">
    <name type="scientific">Dioscorea zingiberensis</name>
    <dbReference type="NCBI Taxonomy" id="325984"/>
    <lineage>
        <taxon>Eukaryota</taxon>
        <taxon>Viridiplantae</taxon>
        <taxon>Streptophyta</taxon>
        <taxon>Embryophyta</taxon>
        <taxon>Tracheophyta</taxon>
        <taxon>Spermatophyta</taxon>
        <taxon>Magnoliopsida</taxon>
        <taxon>Liliopsida</taxon>
        <taxon>Dioscoreales</taxon>
        <taxon>Dioscoreaceae</taxon>
        <taxon>Dioscorea</taxon>
    </lineage>
</organism>
<comment type="caution">
    <text evidence="5">The sequence shown here is derived from an EMBL/GenBank/DDBJ whole genome shotgun (WGS) entry which is preliminary data.</text>
</comment>
<dbReference type="InterPro" id="IPR036427">
    <property type="entry name" value="Bromodomain-like_sf"/>
</dbReference>
<feature type="compositionally biased region" description="Polar residues" evidence="3">
    <location>
        <begin position="400"/>
        <end position="409"/>
    </location>
</feature>
<dbReference type="PANTHER" id="PTHR47809">
    <property type="entry name" value="DNA-BINDING BROMODOMAIN-CONTAINING PROTEIN"/>
    <property type="match status" value="1"/>
</dbReference>
<dbReference type="EMBL" id="JAGGNH010000005">
    <property type="protein sequence ID" value="KAJ0972136.1"/>
    <property type="molecule type" value="Genomic_DNA"/>
</dbReference>
<protein>
    <recommendedName>
        <fullName evidence="4">Bromo domain-containing protein</fullName>
    </recommendedName>
</protein>
<dbReference type="Pfam" id="PF00439">
    <property type="entry name" value="Bromodomain"/>
    <property type="match status" value="1"/>
</dbReference>
<gene>
    <name evidence="5" type="ORF">J5N97_020095</name>
</gene>
<keyword evidence="1 2" id="KW-0103">Bromodomain</keyword>
<feature type="compositionally biased region" description="Basic residues" evidence="3">
    <location>
        <begin position="359"/>
        <end position="369"/>
    </location>
</feature>
<feature type="compositionally biased region" description="Basic residues" evidence="3">
    <location>
        <begin position="84"/>
        <end position="94"/>
    </location>
</feature>
<dbReference type="OrthoDB" id="21449at2759"/>
<feature type="compositionally biased region" description="Polar residues" evidence="3">
    <location>
        <begin position="427"/>
        <end position="436"/>
    </location>
</feature>
<evidence type="ECO:0000259" key="4">
    <source>
        <dbReference type="PROSITE" id="PS50014"/>
    </source>
</evidence>
<feature type="compositionally biased region" description="Polar residues" evidence="3">
    <location>
        <begin position="102"/>
        <end position="111"/>
    </location>
</feature>
<feature type="compositionally biased region" description="Basic and acidic residues" evidence="3">
    <location>
        <begin position="500"/>
        <end position="511"/>
    </location>
</feature>
<reference evidence="5" key="1">
    <citation type="submission" date="2021-03" db="EMBL/GenBank/DDBJ databases">
        <authorList>
            <person name="Li Z."/>
            <person name="Yang C."/>
        </authorList>
    </citation>
    <scope>NUCLEOTIDE SEQUENCE</scope>
    <source>
        <strain evidence="5">Dzin_1.0</strain>
        <tissue evidence="5">Leaf</tissue>
    </source>
</reference>
<feature type="region of interest" description="Disordered" evidence="3">
    <location>
        <begin position="1"/>
        <end position="144"/>
    </location>
</feature>
<feature type="compositionally biased region" description="Basic and acidic residues" evidence="3">
    <location>
        <begin position="128"/>
        <end position="137"/>
    </location>
</feature>
<dbReference type="InterPro" id="IPR018359">
    <property type="entry name" value="Bromodomain_CS"/>
</dbReference>
<dbReference type="Proteomes" id="UP001085076">
    <property type="component" value="Miscellaneous, Linkage group lg05"/>
</dbReference>
<dbReference type="PROSITE" id="PS50014">
    <property type="entry name" value="BROMODOMAIN_2"/>
    <property type="match status" value="1"/>
</dbReference>
<feature type="compositionally biased region" description="Polar residues" evidence="3">
    <location>
        <begin position="479"/>
        <end position="491"/>
    </location>
</feature>
<dbReference type="Gene3D" id="1.20.920.10">
    <property type="entry name" value="Bromodomain-like"/>
    <property type="match status" value="1"/>
</dbReference>
<dbReference type="SMART" id="SM00297">
    <property type="entry name" value="BROMO"/>
    <property type="match status" value="1"/>
</dbReference>
<keyword evidence="6" id="KW-1185">Reference proteome</keyword>
<dbReference type="PRINTS" id="PR00503">
    <property type="entry name" value="BROMODOMAIN"/>
</dbReference>
<feature type="compositionally biased region" description="Basic and acidic residues" evidence="3">
    <location>
        <begin position="411"/>
        <end position="422"/>
    </location>
</feature>
<sequence length="600" mass="66813">MKRKRGAKAGHKKGKKKAKAAVDVLASAPVSVNTEDVICSDEADESPPNSEMDIDQASLGPEKPGHLSNIDANPPTNSVTGKPSRGRLKVKLKSTKALEPHQSYSDAQTPSDTDKSNAPVGLEMFDPSTHKEEDNQHSDGQTSEMLKNIVGKSAKKTGSIKIKSSRGLGIQSETLHDKQINKVNIPKIPGEPALVHTDDEKSRDASLPRNLRQKGTRELYMDSRYSEKELTASLVVIKKVMKMEAAGPFNAPVDPVALGIPDYFDIINTPMDFGTISQNLEHGQKYMNSEDVYKDVQYIWDNCCKYNNKGDYIVDLMKRVKKNFMKYWTEAGLYSGIPSSSPAENNPVESVGRSVPGKLHSKGKHKRRRLGTDHHKSDCLCAVCVVRRRRKERQEDSAMMENQTATSDAGLSRDYKPEEKSPIDNLYSENASSSLDHSMETEANADTEEVENEKIECSEQPEHGQLEQQGAVDNELELQQNASGSSETSEQIPHENGIQDSDRQSQEPEPELRQLNDLKDGVLHDQQEAGKVQGESSVRNRQIKLREEDLQENHLVLQISRSLFCNDLKSVWNGPHSFSRRHPPAQNNPIHAAISTFLKH</sequence>
<feature type="compositionally biased region" description="Basic and acidic residues" evidence="3">
    <location>
        <begin position="196"/>
        <end position="206"/>
    </location>
</feature>
<proteinExistence type="predicted"/>
<evidence type="ECO:0000256" key="2">
    <source>
        <dbReference type="PROSITE-ProRule" id="PRU00035"/>
    </source>
</evidence>
<feature type="region of interest" description="Disordered" evidence="3">
    <location>
        <begin position="479"/>
        <end position="511"/>
    </location>
</feature>
<name>A0A9D5HCX1_9LILI</name>
<dbReference type="PROSITE" id="PS00633">
    <property type="entry name" value="BROMODOMAIN_1"/>
    <property type="match status" value="1"/>
</dbReference>
<evidence type="ECO:0000313" key="6">
    <source>
        <dbReference type="Proteomes" id="UP001085076"/>
    </source>
</evidence>
<feature type="compositionally biased region" description="Basic and acidic residues" evidence="3">
    <location>
        <begin position="452"/>
        <end position="465"/>
    </location>
</feature>
<feature type="compositionally biased region" description="Polar residues" evidence="3">
    <location>
        <begin position="70"/>
        <end position="81"/>
    </location>
</feature>
<evidence type="ECO:0000256" key="1">
    <source>
        <dbReference type="ARBA" id="ARBA00023117"/>
    </source>
</evidence>
<reference evidence="5" key="2">
    <citation type="journal article" date="2022" name="Hortic Res">
        <title>The genome of Dioscorea zingiberensis sheds light on the biosynthesis, origin and evolution of the medicinally important diosgenin saponins.</title>
        <authorList>
            <person name="Li Y."/>
            <person name="Tan C."/>
            <person name="Li Z."/>
            <person name="Guo J."/>
            <person name="Li S."/>
            <person name="Chen X."/>
            <person name="Wang C."/>
            <person name="Dai X."/>
            <person name="Yang H."/>
            <person name="Song W."/>
            <person name="Hou L."/>
            <person name="Xu J."/>
            <person name="Tong Z."/>
            <person name="Xu A."/>
            <person name="Yuan X."/>
            <person name="Wang W."/>
            <person name="Yang Q."/>
            <person name="Chen L."/>
            <person name="Sun Z."/>
            <person name="Wang K."/>
            <person name="Pan B."/>
            <person name="Chen J."/>
            <person name="Bao Y."/>
            <person name="Liu F."/>
            <person name="Qi X."/>
            <person name="Gang D.R."/>
            <person name="Wen J."/>
            <person name="Li J."/>
        </authorList>
    </citation>
    <scope>NUCLEOTIDE SEQUENCE</scope>
    <source>
        <strain evidence="5">Dzin_1.0</strain>
    </source>
</reference>